<dbReference type="Proteomes" id="UP000095284">
    <property type="component" value="Unplaced"/>
</dbReference>
<dbReference type="GO" id="GO:0006891">
    <property type="term" value="P:intra-Golgi vesicle-mediated transport"/>
    <property type="evidence" value="ECO:0007669"/>
    <property type="project" value="UniProtKB-UniRule"/>
</dbReference>
<evidence type="ECO:0000259" key="13">
    <source>
        <dbReference type="Pfam" id="PF20653"/>
    </source>
</evidence>
<evidence type="ECO:0000256" key="3">
    <source>
        <dbReference type="ARBA" id="ARBA00011023"/>
    </source>
</evidence>
<comment type="similarity">
    <text evidence="3 11">Belongs to the COG6 family.</text>
</comment>
<evidence type="ECO:0000256" key="10">
    <source>
        <dbReference type="ARBA" id="ARBA00031348"/>
    </source>
</evidence>
<keyword evidence="9 11" id="KW-0472">Membrane</keyword>
<keyword evidence="8 11" id="KW-0333">Golgi apparatus</keyword>
<sequence>MAHNDAASLKKRVDKLMVSKLEDDEEFIETMNYVTGLIPEHTIDERKLRLTLQDRELQMNRKFLENFEKMNDSVQEFVDKIETMNLICTELTARIQTNKEKTRDLLTKTASLQQAKKQLVTERNYIDDFFNKYSLTNNEEIILGSAINEGQISDPFFKVLRKLSVIQQNISSALSVDAESTALQEMKRQVEEKDQAAFNALFSFAQRECRLLNVEFLELKPILHMALEALQPREKLFEVVLEEYSAARRSFIVRAYIDVMTKGKGLSKPIENLSADPLRYASDMLAWIHQALEGEIELLQGLLKSCPPEVITPTSKKTLSNISEALCQPLKLRIEQNLSRETNSVVLYRLSSLFLYYSRHFENSANSESMLVRTLKGLHELASNMFFSVVSSTVQKILNNMSVPDYDLLPVNAINQTLFLLRDILESQNDGAFTAIVDKKETYARIFSHVLDPLNQSIQLVCSNMHNPLDVAVYMLNCLNAIKTVIIMYQYTDSKLEMIKAQIEANEDVLVGEQASTVLIKCSMLDIYTKCVAHQSNQGPLSQIQGMEPERIRESLGQFKQFLAKPEGYQAHQMVKIASARSRETVEKRTAEHIITAFRIIHDKIVDPANLYPDLGITSVEEVSKILLPHS</sequence>
<evidence type="ECO:0000256" key="4">
    <source>
        <dbReference type="ARBA" id="ARBA00011166"/>
    </source>
</evidence>
<evidence type="ECO:0000313" key="16">
    <source>
        <dbReference type="Proteomes" id="UP000095284"/>
    </source>
</evidence>
<dbReference type="Pfam" id="PF06419">
    <property type="entry name" value="COG6_N"/>
    <property type="match status" value="1"/>
</dbReference>
<dbReference type="GO" id="GO:0000139">
    <property type="term" value="C:Golgi membrane"/>
    <property type="evidence" value="ECO:0007669"/>
    <property type="project" value="UniProtKB-SubCell"/>
</dbReference>
<dbReference type="AlphaFoldDB" id="A0A1I7RKC1"/>
<dbReference type="SMART" id="SM01087">
    <property type="entry name" value="COG6"/>
    <property type="match status" value="1"/>
</dbReference>
<evidence type="ECO:0000313" key="17">
    <source>
        <dbReference type="Proteomes" id="UP000659654"/>
    </source>
</evidence>
<organism evidence="16 18">
    <name type="scientific">Bursaphelenchus xylophilus</name>
    <name type="common">Pinewood nematode worm</name>
    <name type="synonym">Aphelenchoides xylophilus</name>
    <dbReference type="NCBI Taxonomy" id="6326"/>
    <lineage>
        <taxon>Eukaryota</taxon>
        <taxon>Metazoa</taxon>
        <taxon>Ecdysozoa</taxon>
        <taxon>Nematoda</taxon>
        <taxon>Chromadorea</taxon>
        <taxon>Rhabditida</taxon>
        <taxon>Tylenchina</taxon>
        <taxon>Tylenchomorpha</taxon>
        <taxon>Aphelenchoidea</taxon>
        <taxon>Aphelenchoididae</taxon>
        <taxon>Bursaphelenchus</taxon>
    </lineage>
</organism>
<dbReference type="PANTHER" id="PTHR21506:SF0">
    <property type="entry name" value="CONSERVED OLIGOMERIC GOLGI COMPLEX SUBUNIT 6"/>
    <property type="match status" value="1"/>
</dbReference>
<reference evidence="18" key="1">
    <citation type="submission" date="2016-11" db="UniProtKB">
        <authorList>
            <consortium name="WormBaseParasite"/>
        </authorList>
    </citation>
    <scope>IDENTIFICATION</scope>
</reference>
<keyword evidence="17" id="KW-1185">Reference proteome</keyword>
<dbReference type="OrthoDB" id="272987at2759"/>
<comment type="subunit">
    <text evidence="4">Component of the conserved oligomeric Golgi complex which is composed of eight different subunits and is required for normal Golgi morphology and localization.</text>
</comment>
<dbReference type="EMBL" id="CAJFDI010000006">
    <property type="protein sequence ID" value="CAD5235164.1"/>
    <property type="molecule type" value="Genomic_DNA"/>
</dbReference>
<dbReference type="GO" id="GO:0017119">
    <property type="term" value="C:Golgi transport complex"/>
    <property type="evidence" value="ECO:0007669"/>
    <property type="project" value="UniProtKB-UniRule"/>
</dbReference>
<evidence type="ECO:0000256" key="5">
    <source>
        <dbReference type="ARBA" id="ARBA00020973"/>
    </source>
</evidence>
<feature type="domain" description="Conserved oligomeric complex COG6 N-terminal" evidence="12">
    <location>
        <begin position="45"/>
        <end position="145"/>
    </location>
</feature>
<evidence type="ECO:0000256" key="9">
    <source>
        <dbReference type="ARBA" id="ARBA00023136"/>
    </source>
</evidence>
<evidence type="ECO:0000256" key="6">
    <source>
        <dbReference type="ARBA" id="ARBA00022448"/>
    </source>
</evidence>
<dbReference type="InterPro" id="IPR010490">
    <property type="entry name" value="COG6"/>
</dbReference>
<keyword evidence="7 11" id="KW-0653">Protein transport</keyword>
<comment type="subcellular location">
    <subcellularLocation>
        <location evidence="2 11">Golgi apparatus membrane</location>
        <topology evidence="2 11">Peripheral membrane protein</topology>
    </subcellularLocation>
</comment>
<dbReference type="GO" id="GO:0015031">
    <property type="term" value="P:protein transport"/>
    <property type="evidence" value="ECO:0007669"/>
    <property type="project" value="UniProtKB-KW"/>
</dbReference>
<dbReference type="WBParaSite" id="BXY_0115500.1">
    <property type="protein sequence ID" value="BXY_0115500.1"/>
    <property type="gene ID" value="BXY_0115500"/>
</dbReference>
<evidence type="ECO:0000259" key="12">
    <source>
        <dbReference type="Pfam" id="PF06419"/>
    </source>
</evidence>
<evidence type="ECO:0000256" key="2">
    <source>
        <dbReference type="ARBA" id="ARBA00004395"/>
    </source>
</evidence>
<gene>
    <name evidence="14" type="ORF">BXYJ_LOCUS15255</name>
</gene>
<dbReference type="PANTHER" id="PTHR21506">
    <property type="entry name" value="COMPONENT OF OLIGOMERIC GOLGI COMPLEX 6"/>
    <property type="match status" value="1"/>
</dbReference>
<reference evidence="15" key="2">
    <citation type="submission" date="2020-08" db="EMBL/GenBank/DDBJ databases">
        <authorList>
            <person name="Kikuchi T."/>
        </authorList>
    </citation>
    <scope>NUCLEOTIDE SEQUENCE</scope>
    <source>
        <strain evidence="14">Ka4C1</strain>
    </source>
</reference>
<evidence type="ECO:0000313" key="18">
    <source>
        <dbReference type="WBParaSite" id="BXY_0115500.1"/>
    </source>
</evidence>
<keyword evidence="6 11" id="KW-0813">Transport</keyword>
<dbReference type="EMBL" id="CAJFCV020000006">
    <property type="protein sequence ID" value="CAG9131386.1"/>
    <property type="molecule type" value="Genomic_DNA"/>
</dbReference>
<evidence type="ECO:0000313" key="15">
    <source>
        <dbReference type="EMBL" id="CAG9131386.1"/>
    </source>
</evidence>
<evidence type="ECO:0000256" key="1">
    <source>
        <dbReference type="ARBA" id="ARBA00003627"/>
    </source>
</evidence>
<comment type="function">
    <text evidence="1 11">Required for normal Golgi function.</text>
</comment>
<evidence type="ECO:0000256" key="11">
    <source>
        <dbReference type="RuleBase" id="RU365075"/>
    </source>
</evidence>
<dbReference type="Proteomes" id="UP000659654">
    <property type="component" value="Unassembled WGS sequence"/>
</dbReference>
<dbReference type="eggNOG" id="KOG3758">
    <property type="taxonomic scope" value="Eukaryota"/>
</dbReference>
<dbReference type="InterPro" id="IPR048369">
    <property type="entry name" value="COG6_C"/>
</dbReference>
<evidence type="ECO:0000256" key="8">
    <source>
        <dbReference type="ARBA" id="ARBA00023034"/>
    </source>
</evidence>
<accession>A0A1I7RKC1</accession>
<dbReference type="Proteomes" id="UP000582659">
    <property type="component" value="Unassembled WGS sequence"/>
</dbReference>
<evidence type="ECO:0000313" key="14">
    <source>
        <dbReference type="EMBL" id="CAD5235164.1"/>
    </source>
</evidence>
<dbReference type="Pfam" id="PF20653">
    <property type="entry name" value="COG6_C"/>
    <property type="match status" value="1"/>
</dbReference>
<evidence type="ECO:0000256" key="7">
    <source>
        <dbReference type="ARBA" id="ARBA00022927"/>
    </source>
</evidence>
<feature type="domain" description="Conserved Oligomeric Golgi complex subunit 6 C-terminal" evidence="13">
    <location>
        <begin position="184"/>
        <end position="622"/>
    </location>
</feature>
<proteinExistence type="inferred from homology"/>
<dbReference type="InterPro" id="IPR048368">
    <property type="entry name" value="COG6_N"/>
</dbReference>
<protein>
    <recommendedName>
        <fullName evidence="5 11">Conserved oligomeric Golgi complex subunit 6</fullName>
        <shortName evidence="11">COG complex subunit 6</shortName>
    </recommendedName>
    <alternativeName>
        <fullName evidence="10 11">Component of oligomeric Golgi complex 6</fullName>
    </alternativeName>
</protein>
<name>A0A1I7RKC1_BURXY</name>